<comment type="caution">
    <text evidence="1">The sequence shown here is derived from an EMBL/GenBank/DDBJ whole genome shotgun (WGS) entry which is preliminary data.</text>
</comment>
<keyword evidence="2" id="KW-1185">Reference proteome</keyword>
<accession>A0A940P8G8</accession>
<proteinExistence type="predicted"/>
<protein>
    <submittedName>
        <fullName evidence="1">YdeI/OmpD-associated family protein</fullName>
    </submittedName>
</protein>
<gene>
    <name evidence="1" type="ORF">I6N95_19865</name>
</gene>
<reference evidence="1" key="1">
    <citation type="submission" date="2020-12" db="EMBL/GenBank/DDBJ databases">
        <title>Vagococcus allomyrinae sp. nov. and Enterococcus lavae sp. nov., isolated from the larvae of Allomyrina dichotoma.</title>
        <authorList>
            <person name="Lee S.D."/>
        </authorList>
    </citation>
    <scope>NUCLEOTIDE SEQUENCE</scope>
    <source>
        <strain evidence="1">BWB3-3</strain>
    </source>
</reference>
<dbReference type="AlphaFoldDB" id="A0A940P8G8"/>
<dbReference type="EMBL" id="JAEEGA010000015">
    <property type="protein sequence ID" value="MBP1043282.1"/>
    <property type="molecule type" value="Genomic_DNA"/>
</dbReference>
<evidence type="ECO:0000313" key="2">
    <source>
        <dbReference type="Proteomes" id="UP000674938"/>
    </source>
</evidence>
<dbReference type="Proteomes" id="UP000674938">
    <property type="component" value="Unassembled WGS sequence"/>
</dbReference>
<organism evidence="1 2">
    <name type="scientific">Vagococcus allomyrinae</name>
    <dbReference type="NCBI Taxonomy" id="2794353"/>
    <lineage>
        <taxon>Bacteria</taxon>
        <taxon>Bacillati</taxon>
        <taxon>Bacillota</taxon>
        <taxon>Bacilli</taxon>
        <taxon>Lactobacillales</taxon>
        <taxon>Enterococcaceae</taxon>
        <taxon>Vagococcus</taxon>
    </lineage>
</organism>
<name>A0A940P8G8_9ENTE</name>
<sequence>MEMTNVLTIKTRSALRAWLSEYGEIKKECWVATSVKEQAGLLRYLDVVDEALCFGWIDSTKKKVDGQVFQRLSPRGRRSRWTELNKERVRRLRKLGLMTAEGEAVLPEMEVAAFVIDPIIEKRLKSEQLYQTFLTFPPLYQRIRIDTIQYYRNDLDLFEKRLTKLVEQTRANNMYGTWHDEGRLIDY</sequence>
<dbReference type="RefSeq" id="WP_209531092.1">
    <property type="nucleotide sequence ID" value="NZ_JAEEGA010000015.1"/>
</dbReference>
<evidence type="ECO:0000313" key="1">
    <source>
        <dbReference type="EMBL" id="MBP1043282.1"/>
    </source>
</evidence>